<evidence type="ECO:0000313" key="2">
    <source>
        <dbReference type="Proteomes" id="UP000618460"/>
    </source>
</evidence>
<dbReference type="Pfam" id="PF14035">
    <property type="entry name" value="YlzJ"/>
    <property type="match status" value="1"/>
</dbReference>
<name>A0A917TFR6_9BACI</name>
<reference evidence="1" key="2">
    <citation type="submission" date="2020-09" db="EMBL/GenBank/DDBJ databases">
        <authorList>
            <person name="Sun Q."/>
            <person name="Zhou Y."/>
        </authorList>
    </citation>
    <scope>NUCLEOTIDE SEQUENCE</scope>
    <source>
        <strain evidence="1">CGMCC 1.6333</strain>
    </source>
</reference>
<gene>
    <name evidence="1" type="ORF">GCM10011351_04640</name>
</gene>
<dbReference type="RefSeq" id="WP_117151907.1">
    <property type="nucleotide sequence ID" value="NZ_BMLG01000001.1"/>
</dbReference>
<comment type="caution">
    <text evidence="1">The sequence shown here is derived from an EMBL/GenBank/DDBJ whole genome shotgun (WGS) entry which is preliminary data.</text>
</comment>
<reference evidence="1" key="1">
    <citation type="journal article" date="2014" name="Int. J. Syst. Evol. Microbiol.">
        <title>Complete genome sequence of Corynebacterium casei LMG S-19264T (=DSM 44701T), isolated from a smear-ripened cheese.</title>
        <authorList>
            <consortium name="US DOE Joint Genome Institute (JGI-PGF)"/>
            <person name="Walter F."/>
            <person name="Albersmeier A."/>
            <person name="Kalinowski J."/>
            <person name="Ruckert C."/>
        </authorList>
    </citation>
    <scope>NUCLEOTIDE SEQUENCE</scope>
    <source>
        <strain evidence="1">CGMCC 1.6333</strain>
    </source>
</reference>
<keyword evidence="2" id="KW-1185">Reference proteome</keyword>
<dbReference type="Proteomes" id="UP000618460">
    <property type="component" value="Unassembled WGS sequence"/>
</dbReference>
<evidence type="ECO:0000313" key="1">
    <source>
        <dbReference type="EMBL" id="GGM21844.1"/>
    </source>
</evidence>
<dbReference type="EMBL" id="BMLG01000001">
    <property type="protein sequence ID" value="GGM21844.1"/>
    <property type="molecule type" value="Genomic_DNA"/>
</dbReference>
<sequence>MILYTPLCEHDVFPTDQSLFDSRKVVNTSDQTLLVDSIGNGSYRIVQLLSTNPQDYLSQSLTPGEVISE</sequence>
<organism evidence="1 2">
    <name type="scientific">Paraliobacillus quinghaiensis</name>
    <dbReference type="NCBI Taxonomy" id="470815"/>
    <lineage>
        <taxon>Bacteria</taxon>
        <taxon>Bacillati</taxon>
        <taxon>Bacillota</taxon>
        <taxon>Bacilli</taxon>
        <taxon>Bacillales</taxon>
        <taxon>Bacillaceae</taxon>
        <taxon>Paraliobacillus</taxon>
    </lineage>
</organism>
<dbReference type="InterPro" id="IPR025619">
    <property type="entry name" value="YlzJ"/>
</dbReference>
<dbReference type="AlphaFoldDB" id="A0A917TFR6"/>
<proteinExistence type="predicted"/>
<protein>
    <submittedName>
        <fullName evidence="1">Uncharacterized protein</fullName>
    </submittedName>
</protein>
<dbReference type="OrthoDB" id="1683573at2"/>
<accession>A0A917TFR6</accession>